<keyword evidence="2" id="KW-1185">Reference proteome</keyword>
<accession>E3CXC8</accession>
<dbReference type="RefSeq" id="WP_006300678.1">
    <property type="nucleotide sequence ID" value="NZ_CM001022.1"/>
</dbReference>
<sequence>MPLELVECCICHKAFVRTGGSGVACPRCQGEAEALYGAIRALLRDHGDLQLTAQEVGELLGIEERVVQALVKEGRLELQPLPDGSPRTAGVCPGCGAAVTGGGLCERCRSALREECRAHRRGFL</sequence>
<dbReference type="HOGENOM" id="CLU_2095767_0_0_0"/>
<gene>
    <name evidence="1" type="ORF">Apau_1067</name>
</gene>
<name>E3CXC8_9BACT</name>
<evidence type="ECO:0000313" key="1">
    <source>
        <dbReference type="EMBL" id="EFQ23494.1"/>
    </source>
</evidence>
<dbReference type="Proteomes" id="UP000005096">
    <property type="component" value="Chromosome"/>
</dbReference>
<proteinExistence type="predicted"/>
<organism evidence="1 2">
    <name type="scientific">Aminomonas paucivorans DSM 12260</name>
    <dbReference type="NCBI Taxonomy" id="584708"/>
    <lineage>
        <taxon>Bacteria</taxon>
        <taxon>Thermotogati</taxon>
        <taxon>Synergistota</taxon>
        <taxon>Synergistia</taxon>
        <taxon>Synergistales</taxon>
        <taxon>Synergistaceae</taxon>
        <taxon>Aminomonas</taxon>
    </lineage>
</organism>
<protein>
    <submittedName>
        <fullName evidence="1">Uncharacterized protein</fullName>
    </submittedName>
</protein>
<evidence type="ECO:0000313" key="2">
    <source>
        <dbReference type="Proteomes" id="UP000005096"/>
    </source>
</evidence>
<dbReference type="eggNOG" id="ENOG5030NET">
    <property type="taxonomic scope" value="Bacteria"/>
</dbReference>
<reference evidence="1 2" key="1">
    <citation type="journal article" date="2010" name="Stand. Genomic Sci.">
        <title>Non-contiguous finished genome sequence of Aminomonas paucivorans type strain (GLU-3).</title>
        <authorList>
            <person name="Pitluck S."/>
            <person name="Yasawong M."/>
            <person name="Held B."/>
            <person name="Lapidus A."/>
            <person name="Nolan M."/>
            <person name="Copeland A."/>
            <person name="Lucas S."/>
            <person name="Del Rio T.G."/>
            <person name="Tice H."/>
            <person name="Cheng J.F."/>
            <person name="Chertkov O."/>
            <person name="Goodwin L."/>
            <person name="Tapia R."/>
            <person name="Han C."/>
            <person name="Liolios K."/>
            <person name="Ivanova N."/>
            <person name="Mavromatis K."/>
            <person name="Ovchinnikova G."/>
            <person name="Pati A."/>
            <person name="Chen A."/>
            <person name="Palaniappan K."/>
            <person name="Land M."/>
            <person name="Hauser L."/>
            <person name="Chang Y.J."/>
            <person name="Jeffries C.D."/>
            <person name="Pukall R."/>
            <person name="Spring S."/>
            <person name="Rohde M."/>
            <person name="Sikorski J."/>
            <person name="Goker M."/>
            <person name="Woyke T."/>
            <person name="Bristow J."/>
            <person name="Eisen J.A."/>
            <person name="Markowitz V."/>
            <person name="Hugenholtz P."/>
            <person name="Kyrpides N.C."/>
            <person name="Klenk H.P."/>
        </authorList>
    </citation>
    <scope>NUCLEOTIDE SEQUENCE [LARGE SCALE GENOMIC DNA]</scope>
    <source>
        <strain evidence="1 2">DSM 12260</strain>
    </source>
</reference>
<dbReference type="STRING" id="584708.Apau_1067"/>
<dbReference type="AlphaFoldDB" id="E3CXC8"/>
<dbReference type="OrthoDB" id="1739831at2"/>
<dbReference type="PaxDb" id="584708-Apau_1067"/>
<dbReference type="EMBL" id="CM001022">
    <property type="protein sequence ID" value="EFQ23494.1"/>
    <property type="molecule type" value="Genomic_DNA"/>
</dbReference>